<name>A0A8J6HG74_TENMO</name>
<dbReference type="SUPFAM" id="SSF57302">
    <property type="entry name" value="Snake toxin-like"/>
    <property type="match status" value="1"/>
</dbReference>
<evidence type="ECO:0000256" key="1">
    <source>
        <dbReference type="ARBA" id="ARBA00004370"/>
    </source>
</evidence>
<gene>
    <name evidence="6" type="ORF">GEV33_004576</name>
</gene>
<accession>A0A8J6HG74</accession>
<keyword evidence="3" id="KW-0472">Membrane</keyword>
<feature type="signal peptide" evidence="4">
    <location>
        <begin position="1"/>
        <end position="19"/>
    </location>
</feature>
<reference evidence="6" key="2">
    <citation type="submission" date="2021-08" db="EMBL/GenBank/DDBJ databases">
        <authorList>
            <person name="Eriksson T."/>
        </authorList>
    </citation>
    <scope>NUCLEOTIDE SEQUENCE</scope>
    <source>
        <strain evidence="6">Stoneville</strain>
        <tissue evidence="6">Whole head</tissue>
    </source>
</reference>
<evidence type="ECO:0000313" key="6">
    <source>
        <dbReference type="EMBL" id="KAH0818215.1"/>
    </source>
</evidence>
<dbReference type="Proteomes" id="UP000719412">
    <property type="component" value="Unassembled WGS sequence"/>
</dbReference>
<dbReference type="EMBL" id="JABDTM020018171">
    <property type="protein sequence ID" value="KAH0818215.1"/>
    <property type="molecule type" value="Genomic_DNA"/>
</dbReference>
<feature type="chain" id="PRO_5035246960" description="Activin types I and II receptor domain-containing protein" evidence="4">
    <location>
        <begin position="20"/>
        <end position="112"/>
    </location>
</feature>
<organism evidence="6 7">
    <name type="scientific">Tenebrio molitor</name>
    <name type="common">Yellow mealworm beetle</name>
    <dbReference type="NCBI Taxonomy" id="7067"/>
    <lineage>
        <taxon>Eukaryota</taxon>
        <taxon>Metazoa</taxon>
        <taxon>Ecdysozoa</taxon>
        <taxon>Arthropoda</taxon>
        <taxon>Hexapoda</taxon>
        <taxon>Insecta</taxon>
        <taxon>Pterygota</taxon>
        <taxon>Neoptera</taxon>
        <taxon>Endopterygota</taxon>
        <taxon>Coleoptera</taxon>
        <taxon>Polyphaga</taxon>
        <taxon>Cucujiformia</taxon>
        <taxon>Tenebrionidae</taxon>
        <taxon>Tenebrio</taxon>
    </lineage>
</organism>
<dbReference type="GO" id="GO:0004675">
    <property type="term" value="F:transmembrane receptor protein serine/threonine kinase activity"/>
    <property type="evidence" value="ECO:0007669"/>
    <property type="project" value="InterPro"/>
</dbReference>
<feature type="domain" description="Activin types I and II receptor" evidence="5">
    <location>
        <begin position="22"/>
        <end position="96"/>
    </location>
</feature>
<evidence type="ECO:0000256" key="3">
    <source>
        <dbReference type="ARBA" id="ARBA00023136"/>
    </source>
</evidence>
<evidence type="ECO:0000256" key="4">
    <source>
        <dbReference type="SAM" id="SignalP"/>
    </source>
</evidence>
<keyword evidence="7" id="KW-1185">Reference proteome</keyword>
<sequence>MKSLFVLLLLIVVVSVVRGTTKCYFCGRNCDEDHVVEATCQRDAQCLSIISTDPDSDIVSMKMCVGLRDSEDEHCGYPKKNGAKCYVCNDDFCNKNDEKESDDDEYDDDDDE</sequence>
<reference evidence="6" key="1">
    <citation type="journal article" date="2020" name="J Insects Food Feed">
        <title>The yellow mealworm (Tenebrio molitor) genome: a resource for the emerging insects as food and feed industry.</title>
        <authorList>
            <person name="Eriksson T."/>
            <person name="Andere A."/>
            <person name="Kelstrup H."/>
            <person name="Emery V."/>
            <person name="Picard C."/>
        </authorList>
    </citation>
    <scope>NUCLEOTIDE SEQUENCE</scope>
    <source>
        <strain evidence="6">Stoneville</strain>
        <tissue evidence="6">Whole head</tissue>
    </source>
</reference>
<evidence type="ECO:0000256" key="2">
    <source>
        <dbReference type="ARBA" id="ARBA00022729"/>
    </source>
</evidence>
<keyword evidence="2 4" id="KW-0732">Signal</keyword>
<proteinExistence type="predicted"/>
<dbReference type="InterPro" id="IPR000472">
    <property type="entry name" value="Activin_recp"/>
</dbReference>
<dbReference type="InterPro" id="IPR045860">
    <property type="entry name" value="Snake_toxin-like_sf"/>
</dbReference>
<dbReference type="GO" id="GO:0016020">
    <property type="term" value="C:membrane"/>
    <property type="evidence" value="ECO:0007669"/>
    <property type="project" value="UniProtKB-SubCell"/>
</dbReference>
<comment type="subcellular location">
    <subcellularLocation>
        <location evidence="1">Membrane</location>
    </subcellularLocation>
</comment>
<dbReference type="Gene3D" id="2.10.60.10">
    <property type="entry name" value="CD59"/>
    <property type="match status" value="1"/>
</dbReference>
<comment type="caution">
    <text evidence="6">The sequence shown here is derived from an EMBL/GenBank/DDBJ whole genome shotgun (WGS) entry which is preliminary data.</text>
</comment>
<dbReference type="AlphaFoldDB" id="A0A8J6HG74"/>
<dbReference type="Pfam" id="PF01064">
    <property type="entry name" value="Activin_recp"/>
    <property type="match status" value="1"/>
</dbReference>
<protein>
    <recommendedName>
        <fullName evidence="5">Activin types I and II receptor domain-containing protein</fullName>
    </recommendedName>
</protein>
<evidence type="ECO:0000259" key="5">
    <source>
        <dbReference type="Pfam" id="PF01064"/>
    </source>
</evidence>
<evidence type="ECO:0000313" key="7">
    <source>
        <dbReference type="Proteomes" id="UP000719412"/>
    </source>
</evidence>